<feature type="region of interest" description="Disordered" evidence="2">
    <location>
        <begin position="394"/>
        <end position="426"/>
    </location>
</feature>
<dbReference type="PANTHER" id="PTHR19860:SF18">
    <property type="entry name" value="DUF4062 DOMAIN-CONTAINING PROTEIN"/>
    <property type="match status" value="1"/>
</dbReference>
<dbReference type="SUPFAM" id="SSF48452">
    <property type="entry name" value="TPR-like"/>
    <property type="match status" value="1"/>
</dbReference>
<dbReference type="Gene3D" id="1.25.40.10">
    <property type="entry name" value="Tetratricopeptide repeat domain"/>
    <property type="match status" value="1"/>
</dbReference>
<dbReference type="Pfam" id="PF13271">
    <property type="entry name" value="DUF4062"/>
    <property type="match status" value="1"/>
</dbReference>
<dbReference type="EMBL" id="JAGTXO010000026">
    <property type="protein sequence ID" value="KAG8461410.1"/>
    <property type="molecule type" value="Genomic_DNA"/>
</dbReference>
<organism evidence="4 5">
    <name type="scientific">Diacronema lutheri</name>
    <name type="common">Unicellular marine alga</name>
    <name type="synonym">Monochrysis lutheri</name>
    <dbReference type="NCBI Taxonomy" id="2081491"/>
    <lineage>
        <taxon>Eukaryota</taxon>
        <taxon>Haptista</taxon>
        <taxon>Haptophyta</taxon>
        <taxon>Pavlovophyceae</taxon>
        <taxon>Pavlovales</taxon>
        <taxon>Pavlovaceae</taxon>
        <taxon>Diacronema</taxon>
    </lineage>
</organism>
<dbReference type="PANTHER" id="PTHR19860">
    <property type="entry name" value="DDB1- AND CUL4-ASSOCIATED FACTOR 12-RELATED"/>
    <property type="match status" value="1"/>
</dbReference>
<sequence length="1599" mass="166333">MPPMPLARRVKSGPVATQRGSDEARAGAAFRAQPGDALRPFISSTFRDFQAERDLLVKHVFPALHAASATRGSAFLPVDLRWGITGKQAADGAVVRLCLEYIATSFPFFLCLLGERYGQHCVHGEPEWLDASFDAAVGAGHAWVSEARHASVTELEIEEAAFRRKAPFCTFYFRAKEHERALFAELPPDERDERLRDFRAESPTAAARMAALKRRIVEAGLPVRTFTTADELASAVTLDWRGIVLQVLPPPPSRAPSLLGGGGVDQSALAAAAEHAAFARERRRSFVPTSPARAVWIELCARALGGGSAEDAAGARLIAVLGERGSGLTSLLAAWAVDALMPAARGEEGSGFDAERRADLSLPAGELLDSPLLDSPLLDSPLLDSPLLDSLPSAQGRAHVEGRGDGDDEDDGCSTSASTDEEGVEHPVSCEWARGVSPVAIVHFAAIPALTSGLVPFMRRAVAQLRAAHAPGTAVDGVVDGEERAAGNVVQLAEEFGAALALGPVVLVIDGLDRLGMDSDGGGGGGAGRADDSAAVGKAFSLGVHDAHEHLAVDEFGTAAHAPLDGVNCADGPTARGGARGARETAAFSRGFVSGLSWLPCPLPPLCRVVVSACARDAVASVLRRRADCTCVELRELSCAVDREGVLRGHLALAHKALDDAQLARVLACPLSSRPLFLGALVAELRVHGQFESVGAKLALYCGARSLLALWVHILHRWAADYGCARAAPAHCVEPPRAGGARRVHAPARADCSSADSLPDNWVLAALCLLAVSRQGLTEGMLLHALRADGFCFRSASWALLRLVAAEAFNQRSNGLVRIANQTALAAVRAHLLSARARADGGGDDGDDDGDDRGDDGGDDSDDGGDGGDSYAAAGEAEAEAEAETDAGEESTADEADARVEDDERDNAGGQPAARASGRRSAGGARARFAAERRAPLLGRRARCHRLLAHTFSCALATHLQRDDRATTDGDGDGDGERRAAARRADAFVALAEGAGACDGISLLHDAREAIFHLAQLRDRPALEALRSLTLLPAVLSALCTSEHVRLDLHRTWRLLGVEHAQAAVPAVVRAVAADARAAHVAHAHSVDRAEGGSGADRGADAADARALRGMRCARAWLEVATLARDAASFLAEVAAFESARDLLTTTALDALREADMLAPRCAAVLEARVGVEEATGILLHFQLHPSATAWLQKAVASCEQLVELDAPHHADGAPPALLKRASADGLDAPDGPDGPAPARGPIAVELARARAALHARPSRRQVARTLGRILDLLGLRAMMARKWAEARAMLGRASAQMVLGQSAPGAWQVAYHEGVLQLRQRRREAALPLLRDALAVRERWLGASHPQCAFVLNDLATALAMPAAKARARRAAPTRAAGKAGSGRGRGEAGLQTAAMGHAPALKADAVDAADAAATAAAAAAATARAAADADADAAAATSAAQREATLLLRRALAIRLAAQGAGHLLTATSQFHLARQLLSNAEALRDATGGDRGGAHPAPHTRGVGGGGGGEVHKRNTAEAARLDAEALALLLHARDTRESALGWDHQLTRAVSFTLSRLRAGGGSASSGGARGAARGGARAARVEAHAPRAGAACAC</sequence>
<feature type="compositionally biased region" description="Acidic residues" evidence="2">
    <location>
        <begin position="842"/>
        <end position="866"/>
    </location>
</feature>
<dbReference type="Proteomes" id="UP000751190">
    <property type="component" value="Unassembled WGS sequence"/>
</dbReference>
<feature type="region of interest" description="Disordered" evidence="2">
    <location>
        <begin position="1488"/>
        <end position="1513"/>
    </location>
</feature>
<keyword evidence="5" id="KW-1185">Reference proteome</keyword>
<protein>
    <recommendedName>
        <fullName evidence="3">DUF4062 domain-containing protein</fullName>
    </recommendedName>
</protein>
<reference evidence="4" key="1">
    <citation type="submission" date="2021-05" db="EMBL/GenBank/DDBJ databases">
        <title>The genome of the haptophyte Pavlova lutheri (Diacronema luteri, Pavlovales) - a model for lipid biosynthesis in eukaryotic algae.</title>
        <authorList>
            <person name="Hulatt C.J."/>
            <person name="Posewitz M.C."/>
        </authorList>
    </citation>
    <scope>NUCLEOTIDE SEQUENCE</scope>
    <source>
        <strain evidence="4">NIVA-4/92</strain>
    </source>
</reference>
<feature type="region of interest" description="Disordered" evidence="2">
    <location>
        <begin position="1"/>
        <end position="25"/>
    </location>
</feature>
<accession>A0A8J5XLY2</accession>
<evidence type="ECO:0000259" key="3">
    <source>
        <dbReference type="Pfam" id="PF13271"/>
    </source>
</evidence>
<dbReference type="GO" id="GO:0080008">
    <property type="term" value="C:Cul4-RING E3 ubiquitin ligase complex"/>
    <property type="evidence" value="ECO:0007669"/>
    <property type="project" value="TreeGrafter"/>
</dbReference>
<feature type="domain" description="DUF4062" evidence="3">
    <location>
        <begin position="41"/>
        <end position="125"/>
    </location>
</feature>
<feature type="region of interest" description="Disordered" evidence="2">
    <location>
        <begin position="1371"/>
        <end position="1390"/>
    </location>
</feature>
<feature type="region of interest" description="Disordered" evidence="2">
    <location>
        <begin position="838"/>
        <end position="928"/>
    </location>
</feature>
<name>A0A8J5XLY2_DIALT</name>
<proteinExistence type="predicted"/>
<keyword evidence="1" id="KW-0677">Repeat</keyword>
<evidence type="ECO:0000256" key="1">
    <source>
        <dbReference type="ARBA" id="ARBA00022737"/>
    </source>
</evidence>
<comment type="caution">
    <text evidence="4">The sequence shown here is derived from an EMBL/GenBank/DDBJ whole genome shotgun (WGS) entry which is preliminary data.</text>
</comment>
<gene>
    <name evidence="4" type="ORF">KFE25_010597</name>
</gene>
<dbReference type="OrthoDB" id="2325716at2759"/>
<dbReference type="InterPro" id="IPR025139">
    <property type="entry name" value="DUF4062"/>
</dbReference>
<dbReference type="InterPro" id="IPR051191">
    <property type="entry name" value="DCAF12"/>
</dbReference>
<dbReference type="InterPro" id="IPR011990">
    <property type="entry name" value="TPR-like_helical_dom_sf"/>
</dbReference>
<feature type="compositionally biased region" description="Low complexity" evidence="2">
    <location>
        <begin position="908"/>
        <end position="928"/>
    </location>
</feature>
<evidence type="ECO:0000313" key="5">
    <source>
        <dbReference type="Proteomes" id="UP000751190"/>
    </source>
</evidence>
<evidence type="ECO:0000256" key="2">
    <source>
        <dbReference type="SAM" id="MobiDB-lite"/>
    </source>
</evidence>
<feature type="compositionally biased region" description="Acidic residues" evidence="2">
    <location>
        <begin position="877"/>
        <end position="905"/>
    </location>
</feature>
<evidence type="ECO:0000313" key="4">
    <source>
        <dbReference type="EMBL" id="KAG8461410.1"/>
    </source>
</evidence>